<evidence type="ECO:0000313" key="2">
    <source>
        <dbReference type="Proteomes" id="UP001065298"/>
    </source>
</evidence>
<proteinExistence type="predicted"/>
<dbReference type="Proteomes" id="UP001065298">
    <property type="component" value="Chromosome 5"/>
</dbReference>
<keyword evidence="2" id="KW-1185">Reference proteome</keyword>
<comment type="caution">
    <text evidence="1">The sequence shown here is derived from an EMBL/GenBank/DDBJ whole genome shotgun (WGS) entry which is preliminary data.</text>
</comment>
<reference evidence="1" key="1">
    <citation type="submission" date="2022-06" db="EMBL/GenBank/DDBJ databases">
        <title>Fusarium solani species complex genomes reveal bases of compartmentalisation and animal pathogenesis.</title>
        <authorList>
            <person name="Tsai I.J."/>
        </authorList>
    </citation>
    <scope>NUCLEOTIDE SEQUENCE</scope>
    <source>
        <strain evidence="1">Fu6.1</strain>
    </source>
</reference>
<name>A0ACC0QYY7_9HYPO</name>
<evidence type="ECO:0000313" key="1">
    <source>
        <dbReference type="EMBL" id="KAI8669351.1"/>
    </source>
</evidence>
<gene>
    <name evidence="1" type="ORF">NCS57_00750000</name>
</gene>
<organism evidence="1 2">
    <name type="scientific">Fusarium keratoplasticum</name>
    <dbReference type="NCBI Taxonomy" id="1328300"/>
    <lineage>
        <taxon>Eukaryota</taxon>
        <taxon>Fungi</taxon>
        <taxon>Dikarya</taxon>
        <taxon>Ascomycota</taxon>
        <taxon>Pezizomycotina</taxon>
        <taxon>Sordariomycetes</taxon>
        <taxon>Hypocreomycetidae</taxon>
        <taxon>Hypocreales</taxon>
        <taxon>Nectriaceae</taxon>
        <taxon>Fusarium</taxon>
        <taxon>Fusarium solani species complex</taxon>
    </lineage>
</organism>
<dbReference type="EMBL" id="CM046507">
    <property type="protein sequence ID" value="KAI8669351.1"/>
    <property type="molecule type" value="Genomic_DNA"/>
</dbReference>
<accession>A0ACC0QYY7</accession>
<protein>
    <submittedName>
        <fullName evidence="1">Uncharacterized protein</fullName>
    </submittedName>
</protein>
<sequence>MVRLYTLLSIVPHLPLPLPYAHAALLPRVDVPSESPGAVSTVPATKPAIKVTPFKQPRHGFPKLHRTLSVVKRLVEENGFMVEVSEEALRDVLDQINRLQDQVSSMFSPDSQDKGSPQPGVGQPGVGQPGRESGQLPSGSSNTPSNENLPAELPTQPNRTGLPDSGETSGPSKVPIVSDTDTRSNLPGQPNIPNTIVPPLPSSSFNLPSAPEQPGQAGQGQSDDQADTVASELPGNSDGEPASLPTEVPGGDLNNVSASSAETQPSRVESAQQPKESLPRQPGEEPGDSKVPSEERLGVQPNGQSMSLLDEQPTGQPGEPAAQTANQQPQGQADLHSGTIPGSRPTGAPNNVPEDQSSALPDGQVNGEPSGLPGGVFVEGPDKVSGSSPGETTSIGQAQIPGTEGGQQPSQTIDPSCLDEDEVSGQPNVRRNINCAPGVSSSATDPGRISSVMTTHNSATQRALGVQTELGTQSTLGIQTAVSAEATLESPTALGSPAAQEFETTLDIQTAFDTQTTRDPVATLDTQEIFNAETTLAIEAAFNTQTASDARTAFDTLTTISIQAQLDTRTTFDTRTAPDTQATLDAQAGPDTQTVSGLRGAETSRQTTEQPATTSAASGIDNSQVSASTESPATLTTAMAVQQTLTEYATTRETQQLRTLVFTSVLTRSSRVKWTTTHTEFFHIGQPTESPTIPGLVFKEDPDMTLNGDEGPTVASENSGSSTDESISQSMAPSTAEASGSTSFQESGLDIAAALLTESIITRISTSMIWSDGSTPATTAPRSPPRPLLPPNAAAANTTYATPASGFRTMAKQTKSLMERAEMM</sequence>